<keyword evidence="3" id="KW-1185">Reference proteome</keyword>
<gene>
    <name evidence="2" type="ORF">EFW17_09440</name>
</gene>
<evidence type="ECO:0000313" key="3">
    <source>
        <dbReference type="Proteomes" id="UP000269198"/>
    </source>
</evidence>
<dbReference type="OrthoDB" id="5516749at2"/>
<dbReference type="EMBL" id="RJMB01000007">
    <property type="protein sequence ID" value="RNL85295.1"/>
    <property type="molecule type" value="Genomic_DNA"/>
</dbReference>
<sequence length="271" mass="28200">MDLSERHGGTRQPGQGGLRREVLELAAVFCAGGSAHFVVLTLGHQEHGGLALAAIGTTMLVGLLGYRWWRDRRRGALDHGPGPWDTLWRVRVGVADAPGGLAALTARLARIGVDIRVVHVHPGDGEAVDEFVVAGPPGVTPRDLRTAVTRAGGRDPVVKPADVHHLDDTTTRALTLADALLTDRTSLASALTSLSGAHRATWHPEPPAGLGPDELAGTSMCLVVAGGGVVVVERDSLPFTPAEFARCRALVRLATATTGEPAPARADPSAG</sequence>
<dbReference type="InterPro" id="IPR045865">
    <property type="entry name" value="ACT-like_dom_sf"/>
</dbReference>
<dbReference type="Proteomes" id="UP000269198">
    <property type="component" value="Unassembled WGS sequence"/>
</dbReference>
<proteinExistence type="predicted"/>
<evidence type="ECO:0000313" key="2">
    <source>
        <dbReference type="EMBL" id="RNL85295.1"/>
    </source>
</evidence>
<keyword evidence="1" id="KW-0812">Transmembrane</keyword>
<feature type="transmembrane region" description="Helical" evidence="1">
    <location>
        <begin position="21"/>
        <end position="43"/>
    </location>
</feature>
<evidence type="ECO:0000256" key="1">
    <source>
        <dbReference type="SAM" id="Phobius"/>
    </source>
</evidence>
<keyword evidence="1" id="KW-1133">Transmembrane helix</keyword>
<reference evidence="2 3" key="1">
    <citation type="submission" date="2018-11" db="EMBL/GenBank/DDBJ databases">
        <title>The genome draft of YIM 96095.</title>
        <authorList>
            <person name="Tang S.-K."/>
            <person name="Chunyu W.-X."/>
            <person name="Feng Y.-Z."/>
        </authorList>
    </citation>
    <scope>NUCLEOTIDE SEQUENCE [LARGE SCALE GENOMIC DNA]</scope>
    <source>
        <strain evidence="2 3">YIM 96095</strain>
    </source>
</reference>
<dbReference type="SUPFAM" id="SSF55021">
    <property type="entry name" value="ACT-like"/>
    <property type="match status" value="1"/>
</dbReference>
<dbReference type="RefSeq" id="WP_123200950.1">
    <property type="nucleotide sequence ID" value="NZ_RJMB01000007.1"/>
</dbReference>
<organism evidence="2 3">
    <name type="scientific">Halostreptopolyspora alba</name>
    <dbReference type="NCBI Taxonomy" id="2487137"/>
    <lineage>
        <taxon>Bacteria</taxon>
        <taxon>Bacillati</taxon>
        <taxon>Actinomycetota</taxon>
        <taxon>Actinomycetes</taxon>
        <taxon>Streptosporangiales</taxon>
        <taxon>Nocardiopsidaceae</taxon>
        <taxon>Halostreptopolyspora</taxon>
    </lineage>
</organism>
<keyword evidence="1" id="KW-0472">Membrane</keyword>
<accession>A0A3N0EBS9</accession>
<comment type="caution">
    <text evidence="2">The sequence shown here is derived from an EMBL/GenBank/DDBJ whole genome shotgun (WGS) entry which is preliminary data.</text>
</comment>
<name>A0A3N0EBS9_9ACTN</name>
<dbReference type="AlphaFoldDB" id="A0A3N0EBS9"/>
<feature type="transmembrane region" description="Helical" evidence="1">
    <location>
        <begin position="49"/>
        <end position="69"/>
    </location>
</feature>
<evidence type="ECO:0008006" key="4">
    <source>
        <dbReference type="Google" id="ProtNLM"/>
    </source>
</evidence>
<protein>
    <recommendedName>
        <fullName evidence="4">ACT domain-containing protein</fullName>
    </recommendedName>
</protein>